<gene>
    <name evidence="1" type="ORF">PN497_24635</name>
</gene>
<evidence type="ECO:0000313" key="2">
    <source>
        <dbReference type="Proteomes" id="UP001211711"/>
    </source>
</evidence>
<protein>
    <submittedName>
        <fullName evidence="1">Uncharacterized protein</fullName>
    </submittedName>
</protein>
<dbReference type="Proteomes" id="UP001211711">
    <property type="component" value="Unassembled WGS sequence"/>
</dbReference>
<dbReference type="EMBL" id="JAQMTI010000319">
    <property type="protein sequence ID" value="MDB9444513.1"/>
    <property type="molecule type" value="Genomic_DNA"/>
</dbReference>
<evidence type="ECO:0000313" key="1">
    <source>
        <dbReference type="EMBL" id="MDB9444513.1"/>
    </source>
</evidence>
<name>A0ABT4ZYK0_9CYAN</name>
<reference evidence="1 2" key="1">
    <citation type="submission" date="2023-01" db="EMBL/GenBank/DDBJ databases">
        <title>Genomes from the Australian National Cyanobacteria Reference Collection.</title>
        <authorList>
            <person name="Willis A."/>
            <person name="Lee E.M.F."/>
        </authorList>
    </citation>
    <scope>NUCLEOTIDE SEQUENCE [LARGE SCALE GENOMIC DNA]</scope>
    <source>
        <strain evidence="1 2">CS-549</strain>
    </source>
</reference>
<accession>A0ABT4ZYK0</accession>
<keyword evidence="2" id="KW-1185">Reference proteome</keyword>
<sequence length="68" mass="7840">DLLRLTSTYFDLLRLTSTYFDLLRLTSTYFDLLRLRSVQVAQYKSLSTSRSVQVLPVHSVPHDTGKCC</sequence>
<proteinExistence type="predicted"/>
<dbReference type="RefSeq" id="WP_272111013.1">
    <property type="nucleotide sequence ID" value="NZ_JAQMTI010000319.1"/>
</dbReference>
<organism evidence="1 2">
    <name type="scientific">Sphaerospermopsis kisseleviana CS-549</name>
    <dbReference type="NCBI Taxonomy" id="3021783"/>
    <lineage>
        <taxon>Bacteria</taxon>
        <taxon>Bacillati</taxon>
        <taxon>Cyanobacteriota</taxon>
        <taxon>Cyanophyceae</taxon>
        <taxon>Nostocales</taxon>
        <taxon>Aphanizomenonaceae</taxon>
        <taxon>Sphaerospermopsis</taxon>
        <taxon>Sphaerospermopsis kisseleviana</taxon>
    </lineage>
</organism>
<comment type="caution">
    <text evidence="1">The sequence shown here is derived from an EMBL/GenBank/DDBJ whole genome shotgun (WGS) entry which is preliminary data.</text>
</comment>
<feature type="non-terminal residue" evidence="1">
    <location>
        <position position="1"/>
    </location>
</feature>